<keyword evidence="2" id="KW-1185">Reference proteome</keyword>
<dbReference type="AlphaFoldDB" id="A0A0N4YZS5"/>
<proteinExistence type="predicted"/>
<evidence type="ECO:0000313" key="2">
    <source>
        <dbReference type="Proteomes" id="UP000271162"/>
    </source>
</evidence>
<evidence type="ECO:0000313" key="3">
    <source>
        <dbReference type="WBParaSite" id="NBR_0002274701-mRNA-1"/>
    </source>
</evidence>
<name>A0A0N4YZS5_NIPBR</name>
<reference evidence="3" key="1">
    <citation type="submission" date="2017-02" db="UniProtKB">
        <authorList>
            <consortium name="WormBaseParasite"/>
        </authorList>
    </citation>
    <scope>IDENTIFICATION</scope>
</reference>
<dbReference type="EMBL" id="UYSL01028959">
    <property type="protein sequence ID" value="VDL87767.1"/>
    <property type="molecule type" value="Genomic_DNA"/>
</dbReference>
<organism evidence="3">
    <name type="scientific">Nippostrongylus brasiliensis</name>
    <name type="common">Rat hookworm</name>
    <dbReference type="NCBI Taxonomy" id="27835"/>
    <lineage>
        <taxon>Eukaryota</taxon>
        <taxon>Metazoa</taxon>
        <taxon>Ecdysozoa</taxon>
        <taxon>Nematoda</taxon>
        <taxon>Chromadorea</taxon>
        <taxon>Rhabditida</taxon>
        <taxon>Rhabditina</taxon>
        <taxon>Rhabditomorpha</taxon>
        <taxon>Strongyloidea</taxon>
        <taxon>Heligmosomidae</taxon>
        <taxon>Nippostrongylus</taxon>
    </lineage>
</organism>
<dbReference type="Proteomes" id="UP000271162">
    <property type="component" value="Unassembled WGS sequence"/>
</dbReference>
<evidence type="ECO:0000313" key="1">
    <source>
        <dbReference type="EMBL" id="VDL87767.1"/>
    </source>
</evidence>
<accession>A0A0N4YZS5</accession>
<protein>
    <submittedName>
        <fullName evidence="3">MADF domain-containing protein</fullName>
    </submittedName>
</protein>
<gene>
    <name evidence="1" type="ORF">NBR_LOCUS22748</name>
</gene>
<reference evidence="1 2" key="2">
    <citation type="submission" date="2018-11" db="EMBL/GenBank/DDBJ databases">
        <authorList>
            <consortium name="Pathogen Informatics"/>
        </authorList>
    </citation>
    <scope>NUCLEOTIDE SEQUENCE [LARGE SCALE GENOMIC DNA]</scope>
</reference>
<dbReference type="WBParaSite" id="NBR_0002274701-mRNA-1">
    <property type="protein sequence ID" value="NBR_0002274701-mRNA-1"/>
    <property type="gene ID" value="NBR_0002274701"/>
</dbReference>
<sequence length="86" mass="10589">MFHALKENYRKDITEGEKKTLRSDPHLPWMHTLHTPLDLEKCRKKVMRWNHIRELIVSSKRLEDHLRKIRMGVDDEYQSKLHFIRK</sequence>